<sequence>MRKTFILAASAAPLILTSIANAEDLSFKLVNESPSPITGFYVSSENNRSWEQNLLSGGILDVDYEVDVIIADGLSTCVYDIRAEFQDGEALEDYGLDLCDLGSYVFE</sequence>
<evidence type="ECO:0000256" key="1">
    <source>
        <dbReference type="SAM" id="SignalP"/>
    </source>
</evidence>
<accession>A0ABT4VSY4</accession>
<protein>
    <recommendedName>
        <fullName evidence="4">Argininosuccinate lyase</fullName>
    </recommendedName>
</protein>
<reference evidence="2" key="1">
    <citation type="submission" date="2022-11" db="EMBL/GenBank/DDBJ databases">
        <title>Hoeflea poritis sp. nov., isolated from scleractinian coral Porites lutea.</title>
        <authorList>
            <person name="Zhang G."/>
            <person name="Wei Q."/>
            <person name="Cai L."/>
        </authorList>
    </citation>
    <scope>NUCLEOTIDE SEQUENCE</scope>
    <source>
        <strain evidence="2">E7-10</strain>
    </source>
</reference>
<feature type="signal peptide" evidence="1">
    <location>
        <begin position="1"/>
        <end position="22"/>
    </location>
</feature>
<evidence type="ECO:0000313" key="2">
    <source>
        <dbReference type="EMBL" id="MDA4847719.1"/>
    </source>
</evidence>
<organism evidence="2 3">
    <name type="scientific">Hoeflea poritis</name>
    <dbReference type="NCBI Taxonomy" id="2993659"/>
    <lineage>
        <taxon>Bacteria</taxon>
        <taxon>Pseudomonadati</taxon>
        <taxon>Pseudomonadota</taxon>
        <taxon>Alphaproteobacteria</taxon>
        <taxon>Hyphomicrobiales</taxon>
        <taxon>Rhizobiaceae</taxon>
        <taxon>Hoeflea</taxon>
    </lineage>
</organism>
<dbReference type="RefSeq" id="WP_271091557.1">
    <property type="nucleotide sequence ID" value="NZ_JAPJZH010000015.1"/>
</dbReference>
<comment type="caution">
    <text evidence="2">The sequence shown here is derived from an EMBL/GenBank/DDBJ whole genome shotgun (WGS) entry which is preliminary data.</text>
</comment>
<keyword evidence="3" id="KW-1185">Reference proteome</keyword>
<dbReference type="EMBL" id="JAPJZH010000015">
    <property type="protein sequence ID" value="MDA4847719.1"/>
    <property type="molecule type" value="Genomic_DNA"/>
</dbReference>
<evidence type="ECO:0000313" key="3">
    <source>
        <dbReference type="Proteomes" id="UP001148313"/>
    </source>
</evidence>
<keyword evidence="1" id="KW-0732">Signal</keyword>
<name>A0ABT4VSY4_9HYPH</name>
<proteinExistence type="predicted"/>
<gene>
    <name evidence="2" type="ORF">OOZ53_20330</name>
</gene>
<dbReference type="Proteomes" id="UP001148313">
    <property type="component" value="Unassembled WGS sequence"/>
</dbReference>
<evidence type="ECO:0008006" key="4">
    <source>
        <dbReference type="Google" id="ProtNLM"/>
    </source>
</evidence>
<feature type="chain" id="PRO_5045879316" description="Argininosuccinate lyase" evidence="1">
    <location>
        <begin position="23"/>
        <end position="107"/>
    </location>
</feature>